<protein>
    <submittedName>
        <fullName evidence="1">41747_t:CDS:1</fullName>
    </submittedName>
</protein>
<feature type="non-terminal residue" evidence="1">
    <location>
        <position position="1"/>
    </location>
</feature>
<sequence length="121" mass="14552">QTAIQYKNEKEIMEETMNTMNTHLNATNNEKILDYKTEFDYKAQISARKEELDKLMDYEGLEKELESLIKKDDRILTEWFELRIQSLNKFNYDVDTLNKKKENLKMSCKPAKIIIRLEMLH</sequence>
<dbReference type="Proteomes" id="UP000789901">
    <property type="component" value="Unassembled WGS sequence"/>
</dbReference>
<evidence type="ECO:0000313" key="1">
    <source>
        <dbReference type="EMBL" id="CAG8856209.1"/>
    </source>
</evidence>
<comment type="caution">
    <text evidence="1">The sequence shown here is derived from an EMBL/GenBank/DDBJ whole genome shotgun (WGS) entry which is preliminary data.</text>
</comment>
<organism evidence="1 2">
    <name type="scientific">Gigaspora margarita</name>
    <dbReference type="NCBI Taxonomy" id="4874"/>
    <lineage>
        <taxon>Eukaryota</taxon>
        <taxon>Fungi</taxon>
        <taxon>Fungi incertae sedis</taxon>
        <taxon>Mucoromycota</taxon>
        <taxon>Glomeromycotina</taxon>
        <taxon>Glomeromycetes</taxon>
        <taxon>Diversisporales</taxon>
        <taxon>Gigasporaceae</taxon>
        <taxon>Gigaspora</taxon>
    </lineage>
</organism>
<name>A0ABN7XQ60_GIGMA</name>
<accession>A0ABN7XQ60</accession>
<dbReference type="EMBL" id="CAJVQB010157323">
    <property type="protein sequence ID" value="CAG8856209.1"/>
    <property type="molecule type" value="Genomic_DNA"/>
</dbReference>
<reference evidence="1 2" key="1">
    <citation type="submission" date="2021-06" db="EMBL/GenBank/DDBJ databases">
        <authorList>
            <person name="Kallberg Y."/>
            <person name="Tangrot J."/>
            <person name="Rosling A."/>
        </authorList>
    </citation>
    <scope>NUCLEOTIDE SEQUENCE [LARGE SCALE GENOMIC DNA]</scope>
    <source>
        <strain evidence="1 2">120-4 pot B 10/14</strain>
    </source>
</reference>
<keyword evidence="2" id="KW-1185">Reference proteome</keyword>
<evidence type="ECO:0000313" key="2">
    <source>
        <dbReference type="Proteomes" id="UP000789901"/>
    </source>
</evidence>
<gene>
    <name evidence="1" type="ORF">GMARGA_LOCUS45030</name>
</gene>
<proteinExistence type="predicted"/>